<reference evidence="1" key="1">
    <citation type="submission" date="2020-05" db="EMBL/GenBank/DDBJ databases">
        <authorList>
            <person name="Chiriac C."/>
            <person name="Salcher M."/>
            <person name="Ghai R."/>
            <person name="Kavagutti S V."/>
        </authorList>
    </citation>
    <scope>NUCLEOTIDE SEQUENCE</scope>
</reference>
<sequence>MSRAVACLSNDLRDLTNLDENTGSSSVAATLISGACVFIVRKDISVAVIHDA</sequence>
<proteinExistence type="predicted"/>
<evidence type="ECO:0000313" key="1">
    <source>
        <dbReference type="EMBL" id="CAB4342978.1"/>
    </source>
</evidence>
<organism evidence="1">
    <name type="scientific">freshwater metagenome</name>
    <dbReference type="NCBI Taxonomy" id="449393"/>
    <lineage>
        <taxon>unclassified sequences</taxon>
        <taxon>metagenomes</taxon>
        <taxon>ecological metagenomes</taxon>
    </lineage>
</organism>
<name>A0A6J5ZN69_9ZZZZ</name>
<gene>
    <name evidence="1" type="ORF">UFOPK3770_01131</name>
</gene>
<protein>
    <submittedName>
        <fullName evidence="1">Unannotated protein</fullName>
    </submittedName>
</protein>
<dbReference type="AlphaFoldDB" id="A0A6J5ZN69"/>
<dbReference type="EMBL" id="CAESAJ010000152">
    <property type="protein sequence ID" value="CAB4342978.1"/>
    <property type="molecule type" value="Genomic_DNA"/>
</dbReference>
<accession>A0A6J5ZN69</accession>